<dbReference type="Proteomes" id="UP000760860">
    <property type="component" value="Unassembled WGS sequence"/>
</dbReference>
<dbReference type="InterPro" id="IPR012337">
    <property type="entry name" value="RNaseH-like_sf"/>
</dbReference>
<reference evidence="6" key="1">
    <citation type="submission" date="2018-05" db="EMBL/GenBank/DDBJ databases">
        <title>Effector identification in a new, highly contiguous assembly of the strawberry crown rot pathogen Phytophthora cactorum.</title>
        <authorList>
            <person name="Armitage A.D."/>
            <person name="Nellist C.F."/>
            <person name="Bates H."/>
            <person name="Vickerstaff R.J."/>
            <person name="Harrison R.J."/>
        </authorList>
    </citation>
    <scope>NUCLEOTIDE SEQUENCE</scope>
    <source>
        <strain evidence="2">15-7</strain>
        <strain evidence="3">4032</strain>
        <strain evidence="4">4040</strain>
        <strain evidence="5">P415</strain>
        <strain evidence="6">P421</strain>
    </source>
</reference>
<name>A0A8T1IBH5_9STRA</name>
<dbReference type="Proteomes" id="UP000735874">
    <property type="component" value="Unassembled WGS sequence"/>
</dbReference>
<evidence type="ECO:0000313" key="7">
    <source>
        <dbReference type="Proteomes" id="UP000760860"/>
    </source>
</evidence>
<dbReference type="SUPFAM" id="SSF53098">
    <property type="entry name" value="Ribonuclease H-like"/>
    <property type="match status" value="1"/>
</dbReference>
<dbReference type="EMBL" id="RCMI01000024">
    <property type="protein sequence ID" value="KAG2941718.1"/>
    <property type="molecule type" value="Genomic_DNA"/>
</dbReference>
<dbReference type="EMBL" id="RCMG01000064">
    <property type="protein sequence ID" value="KAG2865137.1"/>
    <property type="molecule type" value="Genomic_DNA"/>
</dbReference>
<dbReference type="EMBL" id="RCMV01000202">
    <property type="protein sequence ID" value="KAG3221877.1"/>
    <property type="molecule type" value="Genomic_DNA"/>
</dbReference>
<sequence length="202" mass="23322">MEGKPALVLPADTRWGTIERCFASVHRSEKIFHAFATSRNFLWGRNKEQKAKRRHDYDTVVAKDFWHGSNQEEAVLLELLKYLGTAAKQSVEVTLVHKKKLSVFQYWNGRSQFPLWRDIAQTVFSASCSSAAAERNFSAHKFVQSQARNRLQDASVEKLVFLLFNAKNFDNEDMAFYEMIDVLADASEDEDSSNEDSDFEYY</sequence>
<dbReference type="Pfam" id="PF05699">
    <property type="entry name" value="Dimer_Tnp_hAT"/>
    <property type="match status" value="1"/>
</dbReference>
<dbReference type="InterPro" id="IPR008906">
    <property type="entry name" value="HATC_C_dom"/>
</dbReference>
<comment type="caution">
    <text evidence="6">The sequence shown here is derived from an EMBL/GenBank/DDBJ whole genome shotgun (WGS) entry which is preliminary data.</text>
</comment>
<dbReference type="VEuPathDB" id="FungiDB:PC110_g5494"/>
<protein>
    <recommendedName>
        <fullName evidence="1">HAT C-terminal dimerisation domain-containing protein</fullName>
    </recommendedName>
</protein>
<evidence type="ECO:0000313" key="5">
    <source>
        <dbReference type="EMBL" id="KAG2997898.1"/>
    </source>
</evidence>
<dbReference type="Proteomes" id="UP000736787">
    <property type="component" value="Unassembled WGS sequence"/>
</dbReference>
<evidence type="ECO:0000259" key="1">
    <source>
        <dbReference type="Pfam" id="PF05699"/>
    </source>
</evidence>
<dbReference type="EMBL" id="RCMK01000062">
    <property type="protein sequence ID" value="KAG2950868.1"/>
    <property type="molecule type" value="Genomic_DNA"/>
</dbReference>
<proteinExistence type="predicted"/>
<evidence type="ECO:0000313" key="6">
    <source>
        <dbReference type="EMBL" id="KAG3221877.1"/>
    </source>
</evidence>
<evidence type="ECO:0000313" key="3">
    <source>
        <dbReference type="EMBL" id="KAG2941718.1"/>
    </source>
</evidence>
<accession>A0A8T1IBH5</accession>
<organism evidence="6 7">
    <name type="scientific">Phytophthora cactorum</name>
    <dbReference type="NCBI Taxonomy" id="29920"/>
    <lineage>
        <taxon>Eukaryota</taxon>
        <taxon>Sar</taxon>
        <taxon>Stramenopiles</taxon>
        <taxon>Oomycota</taxon>
        <taxon>Peronosporomycetes</taxon>
        <taxon>Peronosporales</taxon>
        <taxon>Peronosporaceae</taxon>
        <taxon>Phytophthora</taxon>
    </lineage>
</organism>
<feature type="domain" description="HAT C-terminal dimerisation" evidence="1">
    <location>
        <begin position="98"/>
        <end position="162"/>
    </location>
</feature>
<dbReference type="Proteomes" id="UP000697107">
    <property type="component" value="Unassembled WGS sequence"/>
</dbReference>
<dbReference type="Proteomes" id="UP000774804">
    <property type="component" value="Unassembled WGS sequence"/>
</dbReference>
<evidence type="ECO:0000313" key="4">
    <source>
        <dbReference type="EMBL" id="KAG2950868.1"/>
    </source>
</evidence>
<evidence type="ECO:0000313" key="2">
    <source>
        <dbReference type="EMBL" id="KAG2865137.1"/>
    </source>
</evidence>
<dbReference type="EMBL" id="RCML01000021">
    <property type="protein sequence ID" value="KAG2997898.1"/>
    <property type="molecule type" value="Genomic_DNA"/>
</dbReference>
<dbReference type="AlphaFoldDB" id="A0A8T1IBH5"/>
<dbReference type="GO" id="GO:0046983">
    <property type="term" value="F:protein dimerization activity"/>
    <property type="evidence" value="ECO:0007669"/>
    <property type="project" value="InterPro"/>
</dbReference>
<gene>
    <name evidence="2" type="ORF">PC113_g3970</name>
    <name evidence="3" type="ORF">PC115_g1814</name>
    <name evidence="4" type="ORF">PC117_g4103</name>
    <name evidence="5" type="ORF">PC118_g1607</name>
    <name evidence="6" type="ORF">PC129_g7381</name>
</gene>